<dbReference type="Pfam" id="PF00561">
    <property type="entry name" value="Abhydrolase_1"/>
    <property type="match status" value="1"/>
</dbReference>
<dbReference type="Proteomes" id="UP001144204">
    <property type="component" value="Unassembled WGS sequence"/>
</dbReference>
<dbReference type="GO" id="GO:0016787">
    <property type="term" value="F:hydrolase activity"/>
    <property type="evidence" value="ECO:0007669"/>
    <property type="project" value="UniProtKB-KW"/>
</dbReference>
<evidence type="ECO:0000313" key="4">
    <source>
        <dbReference type="Proteomes" id="UP001144204"/>
    </source>
</evidence>
<reference evidence="3" key="2">
    <citation type="journal article" date="2023" name="PLoS ONE">
        <title>Philodulcilactobacillus myokoensis gen. nov., sp. nov., a fructophilic, acidophilic, and agar-phobic lactic acid bacterium isolated from fermented vegetable extracts.</title>
        <authorList>
            <person name="Kouya T."/>
            <person name="Ishiyama Y."/>
            <person name="Ohashi S."/>
            <person name="Kumakubo R."/>
            <person name="Yamazaki T."/>
            <person name="Otaki T."/>
        </authorList>
    </citation>
    <scope>NUCLEOTIDE SEQUENCE</scope>
    <source>
        <strain evidence="3">WR16-4</strain>
    </source>
</reference>
<comment type="caution">
    <text evidence="3">The sequence shown here is derived from an EMBL/GenBank/DDBJ whole genome shotgun (WGS) entry which is preliminary data.</text>
</comment>
<name>A0A9W6EU08_9LACO</name>
<dbReference type="InterPro" id="IPR000073">
    <property type="entry name" value="AB_hydrolase_1"/>
</dbReference>
<dbReference type="AlphaFoldDB" id="A0A9W6EU08"/>
<dbReference type="InterPro" id="IPR052920">
    <property type="entry name" value="DNA-binding_regulatory"/>
</dbReference>
<dbReference type="SUPFAM" id="SSF53474">
    <property type="entry name" value="alpha/beta-Hydrolases"/>
    <property type="match status" value="1"/>
</dbReference>
<keyword evidence="1" id="KW-0812">Transmembrane</keyword>
<keyword evidence="1" id="KW-0472">Membrane</keyword>
<keyword evidence="1" id="KW-1133">Transmembrane helix</keyword>
<gene>
    <name evidence="3" type="ORF">WR164_12830</name>
</gene>
<evidence type="ECO:0000313" key="3">
    <source>
        <dbReference type="EMBL" id="GLB47304.1"/>
    </source>
</evidence>
<proteinExistence type="predicted"/>
<feature type="domain" description="AB hydrolase-1" evidence="2">
    <location>
        <begin position="93"/>
        <end position="219"/>
    </location>
</feature>
<reference evidence="3" key="1">
    <citation type="submission" date="2022-07" db="EMBL/GenBank/DDBJ databases">
        <authorList>
            <person name="Kouya T."/>
            <person name="Ishiyama Y."/>
        </authorList>
    </citation>
    <scope>NUCLEOTIDE SEQUENCE</scope>
    <source>
        <strain evidence="3">WR16-4</strain>
    </source>
</reference>
<dbReference type="RefSeq" id="WP_286136766.1">
    <property type="nucleotide sequence ID" value="NZ_BRPL01000002.1"/>
</dbReference>
<dbReference type="EMBL" id="BRPL01000002">
    <property type="protein sequence ID" value="GLB47304.1"/>
    <property type="molecule type" value="Genomic_DNA"/>
</dbReference>
<dbReference type="PANTHER" id="PTHR43358">
    <property type="entry name" value="ALPHA/BETA-HYDROLASE"/>
    <property type="match status" value="1"/>
</dbReference>
<accession>A0A9W6EU08</accession>
<evidence type="ECO:0000259" key="2">
    <source>
        <dbReference type="Pfam" id="PF00561"/>
    </source>
</evidence>
<dbReference type="InterPro" id="IPR029058">
    <property type="entry name" value="AB_hydrolase_fold"/>
</dbReference>
<dbReference type="Gene3D" id="3.40.50.1820">
    <property type="entry name" value="alpha/beta hydrolase"/>
    <property type="match status" value="1"/>
</dbReference>
<protein>
    <submittedName>
        <fullName evidence="3">Alpha/beta hydrolase</fullName>
    </submittedName>
</protein>
<evidence type="ECO:0000256" key="1">
    <source>
        <dbReference type="SAM" id="Phobius"/>
    </source>
</evidence>
<dbReference type="PANTHER" id="PTHR43358:SF4">
    <property type="entry name" value="ALPHA_BETA HYDROLASE FOLD-1 DOMAIN-CONTAINING PROTEIN"/>
    <property type="match status" value="1"/>
</dbReference>
<feature type="transmembrane region" description="Helical" evidence="1">
    <location>
        <begin position="6"/>
        <end position="27"/>
    </location>
</feature>
<keyword evidence="4" id="KW-1185">Reference proteome</keyword>
<organism evidence="3 4">
    <name type="scientific">Philodulcilactobacillus myokoensis</name>
    <dbReference type="NCBI Taxonomy" id="2929573"/>
    <lineage>
        <taxon>Bacteria</taxon>
        <taxon>Bacillati</taxon>
        <taxon>Bacillota</taxon>
        <taxon>Bacilli</taxon>
        <taxon>Lactobacillales</taxon>
        <taxon>Lactobacillaceae</taxon>
        <taxon>Philodulcilactobacillus</taxon>
    </lineage>
</organism>
<sequence>MKDKKWWLLGLPVSMGLGVFLFSEHLFKMGMSGHRGQDPRPAKAQRKFGYQYYRYVEWYQSKPKEIWHIYEPKTDDTMVATFIHNQEHQSKKTVIIAHGYNGNRETMSGYAKMYYDMGFNVLMPDDRAHGQSSGKYVSFGYLDQLDYMQWIDRVIKQVGADSKILLFGVSMGGAIVSMLSGNDLPEQVQAIIADCSYSNVKDEFNYLLKARYHLPSMPFEALVSTINRHRLGYYLNDASPIHMLKKNTHPILFIHGSQDHYVPTYMCYENYRVTRAPKQMWICKGASHADSFFVNPKEYQKHVQEFLRTYFK</sequence>
<keyword evidence="3" id="KW-0378">Hydrolase</keyword>